<evidence type="ECO:0000313" key="3">
    <source>
        <dbReference type="Proteomes" id="UP000618319"/>
    </source>
</evidence>
<evidence type="ECO:0000313" key="2">
    <source>
        <dbReference type="EMBL" id="MBE8722215.1"/>
    </source>
</evidence>
<keyword evidence="3" id="KW-1185">Reference proteome</keyword>
<gene>
    <name evidence="2" type="ORF">C4F40_15925</name>
</gene>
<dbReference type="RefSeq" id="WP_262894824.1">
    <property type="nucleotide sequence ID" value="NZ_MU158690.1"/>
</dbReference>
<dbReference type="Pfam" id="PF16389">
    <property type="entry name" value="DUF4998"/>
    <property type="match status" value="1"/>
</dbReference>
<organism evidence="2 3">
    <name type="scientific">Sphingobacterium pedocola</name>
    <dbReference type="NCBI Taxonomy" id="2082722"/>
    <lineage>
        <taxon>Bacteria</taxon>
        <taxon>Pseudomonadati</taxon>
        <taxon>Bacteroidota</taxon>
        <taxon>Sphingobacteriia</taxon>
        <taxon>Sphingobacteriales</taxon>
        <taxon>Sphingobacteriaceae</taxon>
        <taxon>Sphingobacterium</taxon>
    </lineage>
</organism>
<dbReference type="InterPro" id="IPR032181">
    <property type="entry name" value="DUF5013"/>
</dbReference>
<dbReference type="Proteomes" id="UP000618319">
    <property type="component" value="Unassembled WGS sequence"/>
</dbReference>
<dbReference type="EMBL" id="PSKQ01000023">
    <property type="protein sequence ID" value="MBE8722215.1"/>
    <property type="molecule type" value="Genomic_DNA"/>
</dbReference>
<comment type="caution">
    <text evidence="2">The sequence shown here is derived from an EMBL/GenBank/DDBJ whole genome shotgun (WGS) entry which is preliminary data.</text>
</comment>
<accession>A0ABR9TAA2</accession>
<evidence type="ECO:0000259" key="1">
    <source>
        <dbReference type="Pfam" id="PF16405"/>
    </source>
</evidence>
<dbReference type="Pfam" id="PF16405">
    <property type="entry name" value="DUF5013"/>
    <property type="match status" value="1"/>
</dbReference>
<sequence>MKRFLNNRLSRLNLLVVISLYLASCTKSNDFLKYLEGGEITYTGKIDSVVVFSGKERVYVRGLFLADPKVVKLKVYWDNRGDSIEIPVVRTANIDTLKLPIPIKEGVHNFEFITFDAAGNPSLPVFKTGTSYGSRYISGLINRPIANSYISETDEGWIDWGGMDLTSGVFATQVFYQNTGGQEKAVIVPIDTTSSMLPEDYQIGSAVRYRTLFLPDTLSIDTFYTNFATTQFTRYVTSLYLKNTSAPFATSSFSGRWGIPADWITNTAVKNFLSNGVYYGGVDLNQNRRMTMEAGWTTGNLTSFTNGKIYQSATLPAGSYEYEVDIQDAGGGSFYIVVAGGEELPNIEQLAQDAIGYVNFGGKKGVLTIPFTLASETRLSFGFLGTLIGSSSTGQFWKANSVKLKFLAR</sequence>
<feature type="domain" description="DUF5013" evidence="1">
    <location>
        <begin position="242"/>
        <end position="382"/>
    </location>
</feature>
<name>A0ABR9TAA2_9SPHI</name>
<reference evidence="2 3" key="1">
    <citation type="submission" date="2018-02" db="EMBL/GenBank/DDBJ databases">
        <title>Sphingobacterium KA21.</title>
        <authorList>
            <person name="Vasarhelyi B.M."/>
            <person name="Deshmukh S."/>
            <person name="Balint B."/>
            <person name="Kukolya J."/>
        </authorList>
    </citation>
    <scope>NUCLEOTIDE SEQUENCE [LARGE SCALE GENOMIC DNA]</scope>
    <source>
        <strain evidence="2 3">Ka21</strain>
    </source>
</reference>
<protein>
    <recommendedName>
        <fullName evidence="1">DUF5013 domain-containing protein</fullName>
    </recommendedName>
</protein>
<proteinExistence type="predicted"/>